<evidence type="ECO:0000313" key="1">
    <source>
        <dbReference type="EMBL" id="MCU6705423.1"/>
    </source>
</evidence>
<dbReference type="RefSeq" id="WP_267300760.1">
    <property type="nucleotide sequence ID" value="NZ_JAOQJZ010000004.1"/>
</dbReference>
<protein>
    <submittedName>
        <fullName evidence="1">Uncharacterized protein</fullName>
    </submittedName>
</protein>
<proteinExistence type="predicted"/>
<keyword evidence="2" id="KW-1185">Reference proteome</keyword>
<sequence>MWVQGKALSEFEAEPHSAQADKVQIVVSKADRNMISDESDIGELNLHRLSSPKRNVDTQRAERFCGGINYPEYM</sequence>
<dbReference type="Proteomes" id="UP001208131">
    <property type="component" value="Unassembled WGS sequence"/>
</dbReference>
<dbReference type="EMBL" id="JAOQJZ010000004">
    <property type="protein sequence ID" value="MCU6705423.1"/>
    <property type="molecule type" value="Genomic_DNA"/>
</dbReference>
<evidence type="ECO:0000313" key="2">
    <source>
        <dbReference type="Proteomes" id="UP001208131"/>
    </source>
</evidence>
<dbReference type="AlphaFoldDB" id="A0AAE3IK32"/>
<reference evidence="1 2" key="1">
    <citation type="journal article" date="2021" name="ISME Commun">
        <title>Automated analysis of genomic sequences facilitates high-throughput and comprehensive description of bacteria.</title>
        <authorList>
            <person name="Hitch T.C.A."/>
        </authorList>
    </citation>
    <scope>NUCLEOTIDE SEQUENCE [LARGE SCALE GENOMIC DNA]</scope>
    <source>
        <strain evidence="1 2">Sanger_31</strain>
    </source>
</reference>
<organism evidence="1 2">
    <name type="scientific">Hominimerdicola aceti</name>
    <dbReference type="NCBI Taxonomy" id="2981726"/>
    <lineage>
        <taxon>Bacteria</taxon>
        <taxon>Bacillati</taxon>
        <taxon>Bacillota</taxon>
        <taxon>Clostridia</taxon>
        <taxon>Eubacteriales</taxon>
        <taxon>Oscillospiraceae</taxon>
        <taxon>Hominimerdicola</taxon>
    </lineage>
</organism>
<name>A0AAE3IK32_9FIRM</name>
<comment type="caution">
    <text evidence="1">The sequence shown here is derived from an EMBL/GenBank/DDBJ whole genome shotgun (WGS) entry which is preliminary data.</text>
</comment>
<gene>
    <name evidence="1" type="ORF">OCV57_05735</name>
</gene>
<accession>A0AAE3IK32</accession>